<dbReference type="KEGG" id="cate:C2869_18510"/>
<gene>
    <name evidence="1" type="ORF">C2869_18510</name>
</gene>
<dbReference type="RefSeq" id="WP_108604347.1">
    <property type="nucleotide sequence ID" value="NZ_CP026604.1"/>
</dbReference>
<protein>
    <submittedName>
        <fullName evidence="1">Uncharacterized protein</fullName>
    </submittedName>
</protein>
<dbReference type="OrthoDB" id="4048724at2"/>
<accession>A0A2S0VVS6</accession>
<keyword evidence="2" id="KW-1185">Reference proteome</keyword>
<evidence type="ECO:0000313" key="1">
    <source>
        <dbReference type="EMBL" id="AWB68283.1"/>
    </source>
</evidence>
<dbReference type="InterPro" id="IPR045617">
    <property type="entry name" value="DUF6445"/>
</dbReference>
<dbReference type="AlphaFoldDB" id="A0A2S0VVS6"/>
<name>A0A2S0VVS6_9ALTE</name>
<dbReference type="Pfam" id="PF20043">
    <property type="entry name" value="DUF6445"/>
    <property type="match status" value="1"/>
</dbReference>
<sequence length="236" mass="27056">MATYLLNPNCQVQLIQVGQEKTPVLIIDDFMLGLDQLTANINQSAKFTDANDSNYAGVRAPIDSDYLDSVLPEIVPIFYQVFRVPQQLNLSLKTARYSLLTKDANQLNTLQRWPHFDSYEPGYFAVMHYINEGNFEGTGFYRHRETNKENILNEQQAHDYMLALQNWVDKYGEPEANYTNGGNTVYERIGTIEYKPNRFVIYPGSLLHSPIATHTSHLSDDPQHGRLTANLFINFE</sequence>
<organism evidence="1 2">
    <name type="scientific">Saccharobesus litoralis</name>
    <dbReference type="NCBI Taxonomy" id="2172099"/>
    <lineage>
        <taxon>Bacteria</taxon>
        <taxon>Pseudomonadati</taxon>
        <taxon>Pseudomonadota</taxon>
        <taxon>Gammaproteobacteria</taxon>
        <taxon>Alteromonadales</taxon>
        <taxon>Alteromonadaceae</taxon>
        <taxon>Saccharobesus</taxon>
    </lineage>
</organism>
<dbReference type="EMBL" id="CP026604">
    <property type="protein sequence ID" value="AWB68283.1"/>
    <property type="molecule type" value="Genomic_DNA"/>
</dbReference>
<dbReference type="Proteomes" id="UP000244441">
    <property type="component" value="Chromosome"/>
</dbReference>
<reference evidence="1 2" key="1">
    <citation type="submission" date="2018-01" db="EMBL/GenBank/DDBJ databases">
        <title>Genome sequence of a Cantenovulum-like bacteria.</title>
        <authorList>
            <person name="Tan W.R."/>
            <person name="Lau N.-S."/>
            <person name="Go F."/>
            <person name="Amirul A.-A.A."/>
        </authorList>
    </citation>
    <scope>NUCLEOTIDE SEQUENCE [LARGE SCALE GENOMIC DNA]</scope>
    <source>
        <strain evidence="1 2">CCB-QB4</strain>
    </source>
</reference>
<evidence type="ECO:0000313" key="2">
    <source>
        <dbReference type="Proteomes" id="UP000244441"/>
    </source>
</evidence>
<proteinExistence type="predicted"/>